<evidence type="ECO:0000313" key="6">
    <source>
        <dbReference type="EMBL" id="OLQ08533.1"/>
    </source>
</evidence>
<evidence type="ECO:0000256" key="3">
    <source>
        <dbReference type="ARBA" id="ARBA00022793"/>
    </source>
</evidence>
<dbReference type="EMBL" id="LSRX01000115">
    <property type="protein sequence ID" value="OLQ08533.1"/>
    <property type="molecule type" value="Genomic_DNA"/>
</dbReference>
<feature type="signal peptide" evidence="5">
    <location>
        <begin position="1"/>
        <end position="21"/>
    </location>
</feature>
<dbReference type="SUPFAM" id="SSF50978">
    <property type="entry name" value="WD40 repeat-like"/>
    <property type="match status" value="1"/>
</dbReference>
<dbReference type="OrthoDB" id="10265128at2759"/>
<gene>
    <name evidence="6" type="primary">psd</name>
    <name evidence="6" type="ORF">AK812_SmicGene7930</name>
</gene>
<evidence type="ECO:0000256" key="4">
    <source>
        <dbReference type="ARBA" id="ARBA00023239"/>
    </source>
</evidence>
<evidence type="ECO:0000313" key="7">
    <source>
        <dbReference type="Proteomes" id="UP000186817"/>
    </source>
</evidence>
<keyword evidence="1" id="KW-0853">WD repeat</keyword>
<sequence length="632" mass="69245">MTKPTQRELLCVGSILGLAAAGARFAADVHELRNPKPYVELRTGEEHRETRPWSDVFLHVIIFRWIRRFMGDGWLFQQVLWRLNQKVLHWDVPFEQLAQDPAHEVKSFCRHWGVPLEPWPWSKAPEEYVSANDFFMRDYAFAAAPEQNLAESLVVSPATAVVTWFDTAKSMPKVLKNDAWSLEGVGIPQYRDYENHPAAMMYLAPADYHCYHAPIAGKLLWLALLDQHRYSVTVKPYIFSSVNILTRNRRAVAVIESAPIPDPSTSTYHTLIGGVTVDSIRLEPKLCAGVHVKKGQRLGAFARGGSAIALLFSDAVRLADDRAKALAAAGRDFKIEVARSLAACPEALGPSAQLRWDLNPKEKPMPAVYSCSVGCRDAALACAASEKVYLFDVGQGKQKQVFKDSHTDVVNHVRFHPAESQKLLTGAEDNLVVVLDTSKTREDEAMLGVIPNEDCVRSFTMIGPDRNTLCCCSTVEDVRIWGLGDDNFGSLRAQFIGLRSHQLLMRGGGEDEDFGFGYVVETFYDEPSAQAFLLAGAGNAGDLLLFRVTLAEAAPAAVFTVPAGSGMRGHEGIVRSAVCLPGGRVITAGEDGRICVWSEAPASVGAGASAKFGLEPTAYGAVRRGGQRDAPY</sequence>
<dbReference type="GO" id="GO:0004609">
    <property type="term" value="F:phosphatidylserine decarboxylase activity"/>
    <property type="evidence" value="ECO:0007669"/>
    <property type="project" value="InterPro"/>
</dbReference>
<keyword evidence="7" id="KW-1185">Reference proteome</keyword>
<keyword evidence="4" id="KW-0456">Lyase</keyword>
<dbReference type="Pfam" id="PF00400">
    <property type="entry name" value="WD40"/>
    <property type="match status" value="2"/>
</dbReference>
<comment type="caution">
    <text evidence="6">The sequence shown here is derived from an EMBL/GenBank/DDBJ whole genome shotgun (WGS) entry which is preliminary data.</text>
</comment>
<proteinExistence type="predicted"/>
<dbReference type="InterPro" id="IPR039328">
    <property type="entry name" value="WDR89"/>
</dbReference>
<feature type="chain" id="PRO_5011960471" evidence="5">
    <location>
        <begin position="22"/>
        <end position="632"/>
    </location>
</feature>
<keyword evidence="2" id="KW-0677">Repeat</keyword>
<evidence type="ECO:0000256" key="1">
    <source>
        <dbReference type="ARBA" id="ARBA00022574"/>
    </source>
</evidence>
<keyword evidence="3" id="KW-0210">Decarboxylase</keyword>
<dbReference type="InterPro" id="IPR036322">
    <property type="entry name" value="WD40_repeat_dom_sf"/>
</dbReference>
<name>A0A1Q9EM62_SYMMI</name>
<dbReference type="GO" id="GO:0008654">
    <property type="term" value="P:phospholipid biosynthetic process"/>
    <property type="evidence" value="ECO:0007669"/>
    <property type="project" value="InterPro"/>
</dbReference>
<dbReference type="InterPro" id="IPR003817">
    <property type="entry name" value="PS_Dcarbxylase"/>
</dbReference>
<dbReference type="InterPro" id="IPR015943">
    <property type="entry name" value="WD40/YVTN_repeat-like_dom_sf"/>
</dbReference>
<dbReference type="AlphaFoldDB" id="A0A1Q9EM62"/>
<dbReference type="PANTHER" id="PTHR22889">
    <property type="entry name" value="WD REPEAT-CONTAINING PROTEIN 89"/>
    <property type="match status" value="1"/>
</dbReference>
<dbReference type="InterPro" id="IPR001680">
    <property type="entry name" value="WD40_rpt"/>
</dbReference>
<organism evidence="6 7">
    <name type="scientific">Symbiodinium microadriaticum</name>
    <name type="common">Dinoflagellate</name>
    <name type="synonym">Zooxanthella microadriatica</name>
    <dbReference type="NCBI Taxonomy" id="2951"/>
    <lineage>
        <taxon>Eukaryota</taxon>
        <taxon>Sar</taxon>
        <taxon>Alveolata</taxon>
        <taxon>Dinophyceae</taxon>
        <taxon>Suessiales</taxon>
        <taxon>Symbiodiniaceae</taxon>
        <taxon>Symbiodinium</taxon>
    </lineage>
</organism>
<dbReference type="PANTHER" id="PTHR22889:SF0">
    <property type="entry name" value="WD REPEAT-CONTAINING PROTEIN 89"/>
    <property type="match status" value="1"/>
</dbReference>
<evidence type="ECO:0000256" key="5">
    <source>
        <dbReference type="SAM" id="SignalP"/>
    </source>
</evidence>
<dbReference type="SMART" id="SM00320">
    <property type="entry name" value="WD40"/>
    <property type="match status" value="2"/>
</dbReference>
<keyword evidence="5" id="KW-0732">Signal</keyword>
<evidence type="ECO:0000256" key="2">
    <source>
        <dbReference type="ARBA" id="ARBA00022737"/>
    </source>
</evidence>
<protein>
    <submittedName>
        <fullName evidence="6">Phosphatidylserine decarboxylase proenzyme</fullName>
    </submittedName>
</protein>
<reference evidence="6 7" key="1">
    <citation type="submission" date="2016-02" db="EMBL/GenBank/DDBJ databases">
        <title>Genome analysis of coral dinoflagellate symbionts highlights evolutionary adaptations to a symbiotic lifestyle.</title>
        <authorList>
            <person name="Aranda M."/>
            <person name="Li Y."/>
            <person name="Liew Y.J."/>
            <person name="Baumgarten S."/>
            <person name="Simakov O."/>
            <person name="Wilson M."/>
            <person name="Piel J."/>
            <person name="Ashoor H."/>
            <person name="Bougouffa S."/>
            <person name="Bajic V.B."/>
            <person name="Ryu T."/>
            <person name="Ravasi T."/>
            <person name="Bayer T."/>
            <person name="Micklem G."/>
            <person name="Kim H."/>
            <person name="Bhak J."/>
            <person name="Lajeunesse T.C."/>
            <person name="Voolstra C.R."/>
        </authorList>
    </citation>
    <scope>NUCLEOTIDE SEQUENCE [LARGE SCALE GENOMIC DNA]</scope>
    <source>
        <strain evidence="6 7">CCMP2467</strain>
    </source>
</reference>
<accession>A0A1Q9EM62</accession>
<dbReference type="Gene3D" id="2.130.10.10">
    <property type="entry name" value="YVTN repeat-like/Quinoprotein amine dehydrogenase"/>
    <property type="match status" value="1"/>
</dbReference>
<dbReference type="Pfam" id="PF02666">
    <property type="entry name" value="PS_Dcarbxylase"/>
    <property type="match status" value="1"/>
</dbReference>
<dbReference type="Proteomes" id="UP000186817">
    <property type="component" value="Unassembled WGS sequence"/>
</dbReference>